<evidence type="ECO:0000256" key="1">
    <source>
        <dbReference type="SAM" id="SignalP"/>
    </source>
</evidence>
<dbReference type="SUPFAM" id="SSF48264">
    <property type="entry name" value="Cytochrome P450"/>
    <property type="match status" value="1"/>
</dbReference>
<dbReference type="GO" id="GO:0020037">
    <property type="term" value="F:heme binding"/>
    <property type="evidence" value="ECO:0007669"/>
    <property type="project" value="InterPro"/>
</dbReference>
<feature type="chain" id="PRO_5003741376" description="Cytochrome P450" evidence="1">
    <location>
        <begin position="18"/>
        <end position="160"/>
    </location>
</feature>
<dbReference type="GO" id="GO:0016705">
    <property type="term" value="F:oxidoreductase activity, acting on paired donors, with incorporation or reduction of molecular oxygen"/>
    <property type="evidence" value="ECO:0007669"/>
    <property type="project" value="InterPro"/>
</dbReference>
<keyword evidence="1" id="KW-0732">Signal</keyword>
<name>J0WYE3_AURST</name>
<keyword evidence="3" id="KW-1185">Reference proteome</keyword>
<evidence type="ECO:0000313" key="2">
    <source>
        <dbReference type="EMBL" id="EJD40944.1"/>
    </source>
</evidence>
<organism evidence="2 3">
    <name type="scientific">Auricularia subglabra (strain TFB-10046 / SS5)</name>
    <name type="common">White-rot fungus</name>
    <name type="synonym">Auricularia delicata (strain TFB10046)</name>
    <dbReference type="NCBI Taxonomy" id="717982"/>
    <lineage>
        <taxon>Eukaryota</taxon>
        <taxon>Fungi</taxon>
        <taxon>Dikarya</taxon>
        <taxon>Basidiomycota</taxon>
        <taxon>Agaricomycotina</taxon>
        <taxon>Agaricomycetes</taxon>
        <taxon>Auriculariales</taxon>
        <taxon>Auriculariaceae</taxon>
        <taxon>Auricularia</taxon>
    </lineage>
</organism>
<proteinExistence type="predicted"/>
<protein>
    <recommendedName>
        <fullName evidence="4">Cytochrome P450</fullName>
    </recommendedName>
</protein>
<dbReference type="AlphaFoldDB" id="J0WYE3"/>
<dbReference type="OMA" id="IFARICD"/>
<dbReference type="InterPro" id="IPR036396">
    <property type="entry name" value="Cyt_P450_sf"/>
</dbReference>
<feature type="signal peptide" evidence="1">
    <location>
        <begin position="1"/>
        <end position="17"/>
    </location>
</feature>
<dbReference type="KEGG" id="adl:AURDEDRAFT_169922"/>
<reference evidence="3" key="1">
    <citation type="journal article" date="2012" name="Science">
        <title>The Paleozoic origin of enzymatic lignin decomposition reconstructed from 31 fungal genomes.</title>
        <authorList>
            <person name="Floudas D."/>
            <person name="Binder M."/>
            <person name="Riley R."/>
            <person name="Barry K."/>
            <person name="Blanchette R.A."/>
            <person name="Henrissat B."/>
            <person name="Martinez A.T."/>
            <person name="Otillar R."/>
            <person name="Spatafora J.W."/>
            <person name="Yadav J.S."/>
            <person name="Aerts A."/>
            <person name="Benoit I."/>
            <person name="Boyd A."/>
            <person name="Carlson A."/>
            <person name="Copeland A."/>
            <person name="Coutinho P.M."/>
            <person name="de Vries R.P."/>
            <person name="Ferreira P."/>
            <person name="Findley K."/>
            <person name="Foster B."/>
            <person name="Gaskell J."/>
            <person name="Glotzer D."/>
            <person name="Gorecki P."/>
            <person name="Heitman J."/>
            <person name="Hesse C."/>
            <person name="Hori C."/>
            <person name="Igarashi K."/>
            <person name="Jurgens J.A."/>
            <person name="Kallen N."/>
            <person name="Kersten P."/>
            <person name="Kohler A."/>
            <person name="Kuees U."/>
            <person name="Kumar T.K.A."/>
            <person name="Kuo A."/>
            <person name="LaButti K."/>
            <person name="Larrondo L.F."/>
            <person name="Lindquist E."/>
            <person name="Ling A."/>
            <person name="Lombard V."/>
            <person name="Lucas S."/>
            <person name="Lundell T."/>
            <person name="Martin R."/>
            <person name="McLaughlin D.J."/>
            <person name="Morgenstern I."/>
            <person name="Morin E."/>
            <person name="Murat C."/>
            <person name="Nagy L.G."/>
            <person name="Nolan M."/>
            <person name="Ohm R.A."/>
            <person name="Patyshakuliyeva A."/>
            <person name="Rokas A."/>
            <person name="Ruiz-Duenas F.J."/>
            <person name="Sabat G."/>
            <person name="Salamov A."/>
            <person name="Samejima M."/>
            <person name="Schmutz J."/>
            <person name="Slot J.C."/>
            <person name="St John F."/>
            <person name="Stenlid J."/>
            <person name="Sun H."/>
            <person name="Sun S."/>
            <person name="Syed K."/>
            <person name="Tsang A."/>
            <person name="Wiebenga A."/>
            <person name="Young D."/>
            <person name="Pisabarro A."/>
            <person name="Eastwood D.C."/>
            <person name="Martin F."/>
            <person name="Cullen D."/>
            <person name="Grigoriev I.V."/>
            <person name="Hibbett D.S."/>
        </authorList>
    </citation>
    <scope>NUCLEOTIDE SEQUENCE [LARGE SCALE GENOMIC DNA]</scope>
    <source>
        <strain evidence="3">TFB10046</strain>
    </source>
</reference>
<dbReference type="GO" id="GO:0005506">
    <property type="term" value="F:iron ion binding"/>
    <property type="evidence" value="ECO:0007669"/>
    <property type="project" value="InterPro"/>
</dbReference>
<evidence type="ECO:0000313" key="3">
    <source>
        <dbReference type="Proteomes" id="UP000006514"/>
    </source>
</evidence>
<dbReference type="InParanoid" id="J0WYE3"/>
<dbReference type="Proteomes" id="UP000006514">
    <property type="component" value="Unassembled WGS sequence"/>
</dbReference>
<dbReference type="Gene3D" id="1.10.630.10">
    <property type="entry name" value="Cytochrome P450"/>
    <property type="match status" value="1"/>
</dbReference>
<gene>
    <name evidence="2" type="ORF">AURDEDRAFT_169922</name>
</gene>
<dbReference type="GO" id="GO:0004497">
    <property type="term" value="F:monooxygenase activity"/>
    <property type="evidence" value="ECO:0007669"/>
    <property type="project" value="InterPro"/>
</dbReference>
<accession>J0WYE3</accession>
<sequence length="160" mass="18225">MLLLASSIAIGAMYCVSTTYRTYQRNKQAAIASGLPYICVPVNTWSPLWQVLGPIFARICDRLPFQLGSWVQDVRPAWTQKNDLHAKHGPVFMVITPWSMGVHVTDPDAVIDIVTRRTDFPKPSHLYKIIDVYGKNVVTLYQDRWSRVAAISQDYWTTIL</sequence>
<dbReference type="OrthoDB" id="1470350at2759"/>
<dbReference type="EMBL" id="JH687797">
    <property type="protein sequence ID" value="EJD40944.1"/>
    <property type="molecule type" value="Genomic_DNA"/>
</dbReference>
<evidence type="ECO:0008006" key="4">
    <source>
        <dbReference type="Google" id="ProtNLM"/>
    </source>
</evidence>